<comment type="caution">
    <text evidence="1">The sequence shown here is derived from an EMBL/GenBank/DDBJ whole genome shotgun (WGS) entry which is preliminary data.</text>
</comment>
<dbReference type="AlphaFoldDB" id="A0A645J5M1"/>
<dbReference type="EMBL" id="VSSQ01131719">
    <property type="protein sequence ID" value="MPN58687.1"/>
    <property type="molecule type" value="Genomic_DNA"/>
</dbReference>
<evidence type="ECO:0000313" key="1">
    <source>
        <dbReference type="EMBL" id="MPN58687.1"/>
    </source>
</evidence>
<name>A0A645J5M1_9ZZZZ</name>
<accession>A0A645J5M1</accession>
<sequence>MSHQSQPDLAEHGHLGHHLGGEEAVYVFLIGEDAGDIVEGRHGRALLRHAGAAGVVHGQGGNLVAGQVQDMLEVGYAFLGVAGRVEELFLREVRKGR</sequence>
<organism evidence="1">
    <name type="scientific">bioreactor metagenome</name>
    <dbReference type="NCBI Taxonomy" id="1076179"/>
    <lineage>
        <taxon>unclassified sequences</taxon>
        <taxon>metagenomes</taxon>
        <taxon>ecological metagenomes</taxon>
    </lineage>
</organism>
<protein>
    <submittedName>
        <fullName evidence="1">Uncharacterized protein</fullName>
    </submittedName>
</protein>
<gene>
    <name evidence="1" type="ORF">SDC9_206398</name>
</gene>
<proteinExistence type="predicted"/>
<reference evidence="1" key="1">
    <citation type="submission" date="2019-08" db="EMBL/GenBank/DDBJ databases">
        <authorList>
            <person name="Kucharzyk K."/>
            <person name="Murdoch R.W."/>
            <person name="Higgins S."/>
            <person name="Loffler F."/>
        </authorList>
    </citation>
    <scope>NUCLEOTIDE SEQUENCE</scope>
</reference>